<evidence type="ECO:0000313" key="3">
    <source>
        <dbReference type="WBParaSite" id="SSTP_0000453700.1"/>
    </source>
</evidence>
<name>A0A0K0E4W8_STRER</name>
<dbReference type="InterPro" id="IPR014044">
    <property type="entry name" value="CAP_dom"/>
</dbReference>
<proteinExistence type="predicted"/>
<feature type="domain" description="SCP" evidence="1">
    <location>
        <begin position="109"/>
        <end position="238"/>
    </location>
</feature>
<accession>A0A0K0E4W8</accession>
<reference evidence="3" key="1">
    <citation type="submission" date="2015-08" db="UniProtKB">
        <authorList>
            <consortium name="WormBaseParasite"/>
        </authorList>
    </citation>
    <scope>IDENTIFICATION</scope>
</reference>
<dbReference type="PANTHER" id="PTHR10334">
    <property type="entry name" value="CYSTEINE-RICH SECRETORY PROTEIN-RELATED"/>
    <property type="match status" value="1"/>
</dbReference>
<organism evidence="3">
    <name type="scientific">Strongyloides stercoralis</name>
    <name type="common">Threadworm</name>
    <dbReference type="NCBI Taxonomy" id="6248"/>
    <lineage>
        <taxon>Eukaryota</taxon>
        <taxon>Metazoa</taxon>
        <taxon>Ecdysozoa</taxon>
        <taxon>Nematoda</taxon>
        <taxon>Chromadorea</taxon>
        <taxon>Rhabditida</taxon>
        <taxon>Tylenchina</taxon>
        <taxon>Panagrolaimomorpha</taxon>
        <taxon>Strongyloidoidea</taxon>
        <taxon>Strongyloididae</taxon>
        <taxon>Strongyloides</taxon>
    </lineage>
</organism>
<evidence type="ECO:0000313" key="2">
    <source>
        <dbReference type="Proteomes" id="UP000035681"/>
    </source>
</evidence>
<dbReference type="Pfam" id="PF00188">
    <property type="entry name" value="CAP"/>
    <property type="match status" value="1"/>
</dbReference>
<sequence length="254" mass="29443">MDGQMYYRCCGRNFNTFTDASKYSLKKQCTVKFGRNIIQTFNKSASPNEVRKSTLITTENILPVAPKKSCVKTMYSTKCLGKNALSYKIWLLVWSDIGPTYYNDALLSMFKTKFLKEVNLYRKLHGSPPLSDNHKYLSAVAQQNANLLAKQKTLLHFSSKIFSTIMGSIKHCYMSFLMKIWYDEIKYFDFKKNHFNIMAEEFSAMVWKNSRYLGVGIATSDSKVYVVLKFFPKGNDRNQFKSNIRNVIMNKAEK</sequence>
<evidence type="ECO:0000313" key="4">
    <source>
        <dbReference type="WBParaSite" id="TCONS_00009804.p1"/>
    </source>
</evidence>
<protein>
    <submittedName>
        <fullName evidence="4">Amino acid transporter transmembrane domain-containing protein</fullName>
    </submittedName>
    <submittedName>
        <fullName evidence="3">SCP domain-containing protein</fullName>
    </submittedName>
</protein>
<dbReference type="WBParaSite" id="SSTP_0000453700.1">
    <property type="protein sequence ID" value="SSTP_0000453700.1"/>
    <property type="gene ID" value="SSTP_0000453700"/>
</dbReference>
<dbReference type="STRING" id="6248.A0A0K0E4W8"/>
<dbReference type="InterPro" id="IPR001283">
    <property type="entry name" value="CRISP-related"/>
</dbReference>
<dbReference type="AlphaFoldDB" id="A0A0K0E4W8"/>
<evidence type="ECO:0000259" key="1">
    <source>
        <dbReference type="SMART" id="SM00198"/>
    </source>
</evidence>
<dbReference type="WBParaSite" id="TCONS_00009804.p1">
    <property type="protein sequence ID" value="TCONS_00009804.p1"/>
    <property type="gene ID" value="XLOC_007539"/>
</dbReference>
<dbReference type="InterPro" id="IPR035940">
    <property type="entry name" value="CAP_sf"/>
</dbReference>
<dbReference type="SMART" id="SM00198">
    <property type="entry name" value="SCP"/>
    <property type="match status" value="1"/>
</dbReference>
<dbReference type="SUPFAM" id="SSF55797">
    <property type="entry name" value="PR-1-like"/>
    <property type="match status" value="1"/>
</dbReference>
<keyword evidence="2" id="KW-1185">Reference proteome</keyword>
<dbReference type="Gene3D" id="3.40.33.10">
    <property type="entry name" value="CAP"/>
    <property type="match status" value="1"/>
</dbReference>
<dbReference type="Proteomes" id="UP000035681">
    <property type="component" value="Unplaced"/>
</dbReference>